<reference evidence="2" key="1">
    <citation type="submission" date="2016-10" db="EMBL/GenBank/DDBJ databases">
        <authorList>
            <person name="de Groot N.N."/>
        </authorList>
    </citation>
    <scope>NUCLEOTIDE SEQUENCE [LARGE SCALE GENOMIC DNA]</scope>
    <source>
        <strain evidence="2">CGMCC 1.10697</strain>
    </source>
</reference>
<keyword evidence="1" id="KW-0812">Transmembrane</keyword>
<dbReference type="EMBL" id="FOKC01000008">
    <property type="protein sequence ID" value="SFB35624.1"/>
    <property type="molecule type" value="Genomic_DNA"/>
</dbReference>
<feature type="transmembrane region" description="Helical" evidence="1">
    <location>
        <begin position="21"/>
        <end position="50"/>
    </location>
</feature>
<feature type="transmembrane region" description="Helical" evidence="1">
    <location>
        <begin position="164"/>
        <end position="189"/>
    </location>
</feature>
<dbReference type="Proteomes" id="UP000199113">
    <property type="component" value="Unassembled WGS sequence"/>
</dbReference>
<proteinExistence type="predicted"/>
<dbReference type="InterPro" id="IPR045931">
    <property type="entry name" value="DUF6350"/>
</dbReference>
<keyword evidence="1" id="KW-1133">Transmembrane helix</keyword>
<sequence length="421" mass="41873">MTSLLTRPDSARVDPARPRPLVLIATLGGVLAALGPLVVLLAVGVIGWFVTDAGVHGAPRDGMRMGALAWLAGHGSGVTVMGARITIVPLGITAIAAWSMWRLGHRVGDAVSSHGPDADRISDGERDLTVPTAIMTFFAGYAVVAVVVATLAAGSSADPSVPRVLSWTVVMTVLVAAPAIAVGSGRAAIWAAFLPATVRAGAAVAGAVLSTLLITSGLVFVVALALSFDEAATLTSQLHPSPSEAGLYALVNAAFVPNAALFTGSYLLGPGFAVGGATLVSPSAVVLGPLPLVPLVAALPAVGTPAGWVGALLVLPPVAAAVAAFRTLRGRPLRWDQVALAGCGGGLVAGIGFAVLASISGGAAGPGRMRFVGPFSRDVLVHGVTACGIGALLGAGVVALLVRRAARAWGDGDTTDAPPED</sequence>
<dbReference type="STRING" id="748909.SAMN05192575_108138"/>
<dbReference type="Pfam" id="PF19877">
    <property type="entry name" value="DUF6350"/>
    <property type="match status" value="1"/>
</dbReference>
<organism evidence="2 3">
    <name type="scientific">Nocardioides alpinus</name>
    <dbReference type="NCBI Taxonomy" id="748909"/>
    <lineage>
        <taxon>Bacteria</taxon>
        <taxon>Bacillati</taxon>
        <taxon>Actinomycetota</taxon>
        <taxon>Actinomycetes</taxon>
        <taxon>Propionibacteriales</taxon>
        <taxon>Nocardioidaceae</taxon>
        <taxon>Nocardioides</taxon>
    </lineage>
</organism>
<feature type="transmembrane region" description="Helical" evidence="1">
    <location>
        <begin position="379"/>
        <end position="402"/>
    </location>
</feature>
<dbReference type="RefSeq" id="WP_175507424.1">
    <property type="nucleotide sequence ID" value="NZ_FOKC01000008.1"/>
</dbReference>
<name>A0A1I1ACB5_9ACTN</name>
<feature type="transmembrane region" description="Helical" evidence="1">
    <location>
        <begin position="70"/>
        <end position="98"/>
    </location>
</feature>
<evidence type="ECO:0000256" key="1">
    <source>
        <dbReference type="SAM" id="Phobius"/>
    </source>
</evidence>
<gene>
    <name evidence="2" type="ORF">SAMN05192575_108138</name>
</gene>
<feature type="transmembrane region" description="Helical" evidence="1">
    <location>
        <begin position="128"/>
        <end position="152"/>
    </location>
</feature>
<evidence type="ECO:0000313" key="3">
    <source>
        <dbReference type="Proteomes" id="UP000199113"/>
    </source>
</evidence>
<feature type="transmembrane region" description="Helical" evidence="1">
    <location>
        <begin position="308"/>
        <end position="326"/>
    </location>
</feature>
<feature type="transmembrane region" description="Helical" evidence="1">
    <location>
        <begin position="201"/>
        <end position="226"/>
    </location>
</feature>
<protein>
    <submittedName>
        <fullName evidence="2">Uncharacterized protein</fullName>
    </submittedName>
</protein>
<feature type="transmembrane region" description="Helical" evidence="1">
    <location>
        <begin position="280"/>
        <end position="302"/>
    </location>
</feature>
<evidence type="ECO:0000313" key="2">
    <source>
        <dbReference type="EMBL" id="SFB35624.1"/>
    </source>
</evidence>
<accession>A0A1I1ACB5</accession>
<feature type="transmembrane region" description="Helical" evidence="1">
    <location>
        <begin position="246"/>
        <end position="268"/>
    </location>
</feature>
<feature type="transmembrane region" description="Helical" evidence="1">
    <location>
        <begin position="338"/>
        <end position="359"/>
    </location>
</feature>
<dbReference type="AlphaFoldDB" id="A0A1I1ACB5"/>
<keyword evidence="1" id="KW-0472">Membrane</keyword>